<dbReference type="AlphaFoldDB" id="A0AAW0S4W9"/>
<dbReference type="PANTHER" id="PTHR12943">
    <property type="entry name" value="HOMOCYSTEINE-RESPONSIVE ENDOPLASMIC RETICULUM-RESIDENT UNIQUITIN-LIKE DOMAIN HERPUD PROTEIN FAMILY MEMBER"/>
    <property type="match status" value="1"/>
</dbReference>
<feature type="region of interest" description="Disordered" evidence="5">
    <location>
        <begin position="132"/>
        <end position="186"/>
    </location>
</feature>
<dbReference type="PANTHER" id="PTHR12943:SF27">
    <property type="entry name" value="HOMOCYSTEINE-INDUCED ENDOPLASMIC RETICULUM PROTEIN, ISOFORM A"/>
    <property type="match status" value="1"/>
</dbReference>
<feature type="domain" description="Ubiquitin-like" evidence="7">
    <location>
        <begin position="17"/>
        <end position="101"/>
    </location>
</feature>
<feature type="transmembrane region" description="Helical" evidence="6">
    <location>
        <begin position="465"/>
        <end position="483"/>
    </location>
</feature>
<keyword evidence="9" id="KW-1185">Reference proteome</keyword>
<feature type="region of interest" description="Disordered" evidence="5">
    <location>
        <begin position="423"/>
        <end position="451"/>
    </location>
</feature>
<dbReference type="Proteomes" id="UP001397290">
    <property type="component" value="Unassembled WGS sequence"/>
</dbReference>
<comment type="caution">
    <text evidence="8">The sequence shown here is derived from an EMBL/GenBank/DDBJ whole genome shotgun (WGS) entry which is preliminary data.</text>
</comment>
<accession>A0AAW0S4W9</accession>
<keyword evidence="2 6" id="KW-0812">Transmembrane</keyword>
<reference evidence="8 9" key="1">
    <citation type="submission" date="2020-02" db="EMBL/GenBank/DDBJ databases">
        <title>Comparative genomics of the hypocrealean fungal genus Beauvera.</title>
        <authorList>
            <person name="Showalter D.N."/>
            <person name="Bushley K.E."/>
            <person name="Rehner S.A."/>
        </authorList>
    </citation>
    <scope>NUCLEOTIDE SEQUENCE [LARGE SCALE GENOMIC DNA]</scope>
    <source>
        <strain evidence="8 9">ARSEF4384</strain>
    </source>
</reference>
<dbReference type="InterPro" id="IPR039751">
    <property type="entry name" value="HERPUD1/2"/>
</dbReference>
<organism evidence="8 9">
    <name type="scientific">Beauveria asiatica</name>
    <dbReference type="NCBI Taxonomy" id="1069075"/>
    <lineage>
        <taxon>Eukaryota</taxon>
        <taxon>Fungi</taxon>
        <taxon>Dikarya</taxon>
        <taxon>Ascomycota</taxon>
        <taxon>Pezizomycotina</taxon>
        <taxon>Sordariomycetes</taxon>
        <taxon>Hypocreomycetidae</taxon>
        <taxon>Hypocreales</taxon>
        <taxon>Cordycipitaceae</taxon>
        <taxon>Beauveria</taxon>
    </lineage>
</organism>
<dbReference type="InterPro" id="IPR000626">
    <property type="entry name" value="Ubiquitin-like_dom"/>
</dbReference>
<comment type="subcellular location">
    <subcellularLocation>
        <location evidence="1">Membrane</location>
    </subcellularLocation>
</comment>
<keyword evidence="4 6" id="KW-0472">Membrane</keyword>
<evidence type="ECO:0000256" key="6">
    <source>
        <dbReference type="SAM" id="Phobius"/>
    </source>
</evidence>
<evidence type="ECO:0000313" key="9">
    <source>
        <dbReference type="Proteomes" id="UP001397290"/>
    </source>
</evidence>
<feature type="transmembrane region" description="Helical" evidence="6">
    <location>
        <begin position="489"/>
        <end position="513"/>
    </location>
</feature>
<gene>
    <name evidence="8" type="ORF">G3M48_006680</name>
</gene>
<name>A0AAW0S4W9_9HYPO</name>
<feature type="region of interest" description="Disordered" evidence="5">
    <location>
        <begin position="283"/>
        <end position="323"/>
    </location>
</feature>
<evidence type="ECO:0000256" key="2">
    <source>
        <dbReference type="ARBA" id="ARBA00022692"/>
    </source>
</evidence>
<feature type="compositionally biased region" description="Low complexity" evidence="5">
    <location>
        <begin position="300"/>
        <end position="320"/>
    </location>
</feature>
<dbReference type="SUPFAM" id="SSF54236">
    <property type="entry name" value="Ubiquitin-like"/>
    <property type="match status" value="1"/>
</dbReference>
<evidence type="ECO:0000259" key="7">
    <source>
        <dbReference type="SMART" id="SM00213"/>
    </source>
</evidence>
<keyword evidence="3 6" id="KW-1133">Transmembrane helix</keyword>
<dbReference type="SMART" id="SM00213">
    <property type="entry name" value="UBQ"/>
    <property type="match status" value="1"/>
</dbReference>
<dbReference type="GO" id="GO:0030968">
    <property type="term" value="P:endoplasmic reticulum unfolded protein response"/>
    <property type="evidence" value="ECO:0007669"/>
    <property type="project" value="TreeGrafter"/>
</dbReference>
<dbReference type="EMBL" id="JAAHCF010000046">
    <property type="protein sequence ID" value="KAK8149512.1"/>
    <property type="molecule type" value="Genomic_DNA"/>
</dbReference>
<feature type="region of interest" description="Disordered" evidence="5">
    <location>
        <begin position="622"/>
        <end position="677"/>
    </location>
</feature>
<evidence type="ECO:0000256" key="3">
    <source>
        <dbReference type="ARBA" id="ARBA00022989"/>
    </source>
</evidence>
<evidence type="ECO:0000256" key="1">
    <source>
        <dbReference type="ARBA" id="ARBA00004370"/>
    </source>
</evidence>
<proteinExistence type="predicted"/>
<dbReference type="InterPro" id="IPR029071">
    <property type="entry name" value="Ubiquitin-like_domsf"/>
</dbReference>
<feature type="compositionally biased region" description="Pro residues" evidence="5">
    <location>
        <begin position="164"/>
        <end position="178"/>
    </location>
</feature>
<protein>
    <recommendedName>
        <fullName evidence="7">Ubiquitin-like domain-containing protein</fullName>
    </recommendedName>
</protein>
<dbReference type="Gene3D" id="3.10.20.90">
    <property type="entry name" value="Phosphatidylinositol 3-kinase Catalytic Subunit, Chain A, domain 1"/>
    <property type="match status" value="1"/>
</dbReference>
<evidence type="ECO:0000313" key="8">
    <source>
        <dbReference type="EMBL" id="KAK8149512.1"/>
    </source>
</evidence>
<evidence type="ECO:0000256" key="4">
    <source>
        <dbReference type="ARBA" id="ARBA00023136"/>
    </source>
</evidence>
<evidence type="ECO:0000256" key="5">
    <source>
        <dbReference type="SAM" id="MobiDB-lite"/>
    </source>
</evidence>
<sequence length="677" mass="73178">MAPQSARSDVVPEQTNINLQIVSPSAGVNRPLQFPATPTSTTIKALKGLIRDSLPLRPADSNQRLIYRGKALLREEATLLDILGAEAVHTTDQHTMHLVLRDSEIPPAPNPTQTISNNASTGNQLLRPATRFSSHLGHGSGGVSTPAGAPEAAQPGQPQVQPRMPSPAPIGQQLPPPAAAAFQQQHQQLTSWLNQVQREAMSRVVNQNQRGRAQVGMRGIADPARDSSSRRGSPAPTHTIYRETHGPNGRTYQIESVIRNSATTGSQTAAYSVADIQNMVRNADSGRSSSATGASMRRTASAASLPPRSAPSLLNLASAPQQGSQTRTGLELYLLSSPEGPRAVLINNSTMEHFYTPRNSTPAPLITTSRSQLTVREWLSTPPDALGYEDPFADFVGEPHEPHREMSRRRAFDRANVLHDQAQAQAPPLAIPREGRRNQPEVQPGLQPLHGGNPMAGLGQVALRLAPHIWNIARLGFFVWLFVGPNSSWTRWFVVISAAVVTFVVGTGALNGMSEHLWRPMIRHLENLFPTLDRPNQRQPVPAAQPGMEPNPAGMEPNPAGMAARLVADHNGRQPWLSEQLRRMERAGLLFLASIAPGVAERHIANLEELARQEAVRRREVEAAATTAARDAERQVSENGRNSHGAVVAESSRQGASDAAIENNGEQVPARDPLVAL</sequence>
<feature type="compositionally biased region" description="Low complexity" evidence="5">
    <location>
        <begin position="133"/>
        <end position="162"/>
    </location>
</feature>
<feature type="region of interest" description="Disordered" evidence="5">
    <location>
        <begin position="207"/>
        <end position="249"/>
    </location>
</feature>
<dbReference type="GO" id="GO:0016020">
    <property type="term" value="C:membrane"/>
    <property type="evidence" value="ECO:0007669"/>
    <property type="project" value="UniProtKB-SubCell"/>
</dbReference>